<evidence type="ECO:0000256" key="3">
    <source>
        <dbReference type="ARBA" id="ARBA00022553"/>
    </source>
</evidence>
<dbReference type="InterPro" id="IPR001610">
    <property type="entry name" value="PAC"/>
</dbReference>
<dbReference type="SUPFAM" id="SSF55874">
    <property type="entry name" value="ATPase domain of HSP90 chaperone/DNA topoisomerase II/histidine kinase"/>
    <property type="match status" value="1"/>
</dbReference>
<evidence type="ECO:0000256" key="8">
    <source>
        <dbReference type="ARBA" id="ARBA00022969"/>
    </source>
</evidence>
<dbReference type="Pfam" id="PF02518">
    <property type="entry name" value="HATPase_c"/>
    <property type="match status" value="1"/>
</dbReference>
<dbReference type="SUPFAM" id="SSF47384">
    <property type="entry name" value="Homodimeric domain of signal transducing histidine kinase"/>
    <property type="match status" value="1"/>
</dbReference>
<dbReference type="GO" id="GO:0030435">
    <property type="term" value="P:sporulation resulting in formation of a cellular spore"/>
    <property type="evidence" value="ECO:0007669"/>
    <property type="project" value="UniProtKB-KW"/>
</dbReference>
<evidence type="ECO:0000256" key="6">
    <source>
        <dbReference type="ARBA" id="ARBA00022777"/>
    </source>
</evidence>
<dbReference type="InterPro" id="IPR013655">
    <property type="entry name" value="PAS_fold_3"/>
</dbReference>
<dbReference type="GO" id="GO:0000155">
    <property type="term" value="F:phosphorelay sensor kinase activity"/>
    <property type="evidence" value="ECO:0007669"/>
    <property type="project" value="InterPro"/>
</dbReference>
<protein>
    <recommendedName>
        <fullName evidence="2">histidine kinase</fullName>
        <ecNumber evidence="2">2.7.13.3</ecNumber>
    </recommendedName>
</protein>
<keyword evidence="8" id="KW-0749">Sporulation</keyword>
<dbReference type="Pfam" id="PF08448">
    <property type="entry name" value="PAS_4"/>
    <property type="match status" value="1"/>
</dbReference>
<feature type="domain" description="PAS" evidence="11">
    <location>
        <begin position="195"/>
        <end position="235"/>
    </location>
</feature>
<dbReference type="EMBL" id="VCIW01000020">
    <property type="protein sequence ID" value="TLS49559.1"/>
    <property type="molecule type" value="Genomic_DNA"/>
</dbReference>
<evidence type="ECO:0000259" key="10">
    <source>
        <dbReference type="PROSITE" id="PS50109"/>
    </source>
</evidence>
<dbReference type="InterPro" id="IPR003594">
    <property type="entry name" value="HATPase_dom"/>
</dbReference>
<feature type="domain" description="Histidine kinase" evidence="10">
    <location>
        <begin position="574"/>
        <end position="778"/>
    </location>
</feature>
<feature type="domain" description="PAS" evidence="11">
    <location>
        <begin position="316"/>
        <end position="379"/>
    </location>
</feature>
<dbReference type="SMART" id="SM00388">
    <property type="entry name" value="HisKA"/>
    <property type="match status" value="1"/>
</dbReference>
<evidence type="ECO:0000256" key="1">
    <source>
        <dbReference type="ARBA" id="ARBA00000085"/>
    </source>
</evidence>
<dbReference type="InterPro" id="IPR013656">
    <property type="entry name" value="PAS_4"/>
</dbReference>
<feature type="domain" description="PAC" evidence="12">
    <location>
        <begin position="142"/>
        <end position="194"/>
    </location>
</feature>
<dbReference type="Pfam" id="PF00512">
    <property type="entry name" value="HisKA"/>
    <property type="match status" value="1"/>
</dbReference>
<feature type="domain" description="PAS" evidence="11">
    <location>
        <begin position="68"/>
        <end position="138"/>
    </location>
</feature>
<organism evidence="13 14">
    <name type="scientific">Paenibacillus antri</name>
    <dbReference type="NCBI Taxonomy" id="2582848"/>
    <lineage>
        <taxon>Bacteria</taxon>
        <taxon>Bacillati</taxon>
        <taxon>Bacillota</taxon>
        <taxon>Bacilli</taxon>
        <taxon>Bacillales</taxon>
        <taxon>Paenibacillaceae</taxon>
        <taxon>Paenibacillus</taxon>
    </lineage>
</organism>
<dbReference type="Proteomes" id="UP000309676">
    <property type="component" value="Unassembled WGS sequence"/>
</dbReference>
<dbReference type="FunFam" id="1.10.287.130:FF:000040">
    <property type="entry name" value="PAS domain-containing sensor histidine kinase"/>
    <property type="match status" value="1"/>
</dbReference>
<comment type="catalytic activity">
    <reaction evidence="1">
        <text>ATP + protein L-histidine = ADP + protein N-phospho-L-histidine.</text>
        <dbReference type="EC" id="2.7.13.3"/>
    </reaction>
</comment>
<keyword evidence="4" id="KW-0808">Transferase</keyword>
<accession>A0A5R9G3J0</accession>
<dbReference type="InterPro" id="IPR036890">
    <property type="entry name" value="HATPase_C_sf"/>
</dbReference>
<dbReference type="GO" id="GO:0005524">
    <property type="term" value="F:ATP binding"/>
    <property type="evidence" value="ECO:0007669"/>
    <property type="project" value="UniProtKB-KW"/>
</dbReference>
<dbReference type="Pfam" id="PF00989">
    <property type="entry name" value="PAS"/>
    <property type="match status" value="1"/>
</dbReference>
<dbReference type="CDD" id="cd00130">
    <property type="entry name" value="PAS"/>
    <property type="match status" value="3"/>
</dbReference>
<dbReference type="InterPro" id="IPR052162">
    <property type="entry name" value="Sensor_kinase/Photoreceptor"/>
</dbReference>
<dbReference type="PANTHER" id="PTHR43304">
    <property type="entry name" value="PHYTOCHROME-LIKE PROTEIN CPH1"/>
    <property type="match status" value="1"/>
</dbReference>
<keyword evidence="7" id="KW-0067">ATP-binding</keyword>
<dbReference type="EC" id="2.7.13.3" evidence="2"/>
<dbReference type="InterPro" id="IPR013767">
    <property type="entry name" value="PAS_fold"/>
</dbReference>
<keyword evidence="9" id="KW-0902">Two-component regulatory system</keyword>
<evidence type="ECO:0000256" key="2">
    <source>
        <dbReference type="ARBA" id="ARBA00012438"/>
    </source>
</evidence>
<dbReference type="Gene3D" id="3.30.565.10">
    <property type="entry name" value="Histidine kinase-like ATPase, C-terminal domain"/>
    <property type="match status" value="1"/>
</dbReference>
<dbReference type="PROSITE" id="PS50109">
    <property type="entry name" value="HIS_KIN"/>
    <property type="match status" value="1"/>
</dbReference>
<dbReference type="AlphaFoldDB" id="A0A5R9G3J0"/>
<feature type="domain" description="PAC" evidence="12">
    <location>
        <begin position="383"/>
        <end position="436"/>
    </location>
</feature>
<dbReference type="NCBIfam" id="TIGR00229">
    <property type="entry name" value="sensory_box"/>
    <property type="match status" value="4"/>
</dbReference>
<feature type="domain" description="PAC" evidence="12">
    <location>
        <begin position="264"/>
        <end position="315"/>
    </location>
</feature>
<dbReference type="InterPro" id="IPR036097">
    <property type="entry name" value="HisK_dim/P_sf"/>
</dbReference>
<evidence type="ECO:0000256" key="4">
    <source>
        <dbReference type="ARBA" id="ARBA00022679"/>
    </source>
</evidence>
<evidence type="ECO:0000313" key="13">
    <source>
        <dbReference type="EMBL" id="TLS49559.1"/>
    </source>
</evidence>
<dbReference type="InterPro" id="IPR005467">
    <property type="entry name" value="His_kinase_dom"/>
</dbReference>
<dbReference type="SMART" id="SM00387">
    <property type="entry name" value="HATPase_c"/>
    <property type="match status" value="1"/>
</dbReference>
<dbReference type="PANTHER" id="PTHR43304:SF1">
    <property type="entry name" value="PAC DOMAIN-CONTAINING PROTEIN"/>
    <property type="match status" value="1"/>
</dbReference>
<evidence type="ECO:0000256" key="9">
    <source>
        <dbReference type="ARBA" id="ARBA00023012"/>
    </source>
</evidence>
<dbReference type="PROSITE" id="PS50113">
    <property type="entry name" value="PAC"/>
    <property type="match status" value="3"/>
</dbReference>
<dbReference type="SMART" id="SM00086">
    <property type="entry name" value="PAC"/>
    <property type="match status" value="4"/>
</dbReference>
<sequence length="779" mass="87244">MVRRLSARADYNVHRDRRLHGRRRHDDVELAGQAEAVRRTFLIPIAPLESTTFFPGGGTALTLPQMETDSLFQHAFFHAKIGMAVVALNGRFQKVNPSICKLTGYSEAELLTMTYLDITHPDDAGVGERMRAKLIEGTMDDYQNEKRYIRKDGVHVWVQHTLSVVRNADGVPQVFVSQLQDISARKKAEHLLQRHMQQYKSLFDEHPDLVYAVSMDGELTSLNHSVERITGYTPDAWRSAFPKPLEDGIRHALEHAHEGSLDTFRFETEVPHADGSKVHLSVTHAPIIVDGEAVGVYGIAKDVTPQARLIRQLKESERKYRLLAENSLDVIVRYNPFGILTYVSPSSASMLGYLPEELVGVDAMSLVHPEDVEPLRESFADERLSTFRCRTKYGDYVWIESRTKRIRGKQTGKATEYIAVLRDVSEREAERRRLREAEEQYRELVEHSPDAIFVGVGGRFAYVNDTAVALLGAKNKEQLYEIDPMTLIHPAYRDASAARRRMVEQDKRVAELAQSVFVGLDGKTIDVEVKSIPTIYNNKEAVHTIVRDVTERKKTEALLQQSEKLSAAGQLAAGIAHEIRNPLTSLKGFLHLMQSGTAQKPYYFRIMNDELSRVETILSELLILAKPTSTVMANRDTTALLRSVASLLETQANLRGIELFLDLPAEPLLVRGDDNQLKQVFINLIKNGIEAMPDGGTIVIRARAEGERAVIRFVDEGRGIPEEKLPFVGRPFFTTKEYGTGLGLSVSYKIVEAHRGTVSVSSVVGEGTSFTIALPLAIS</sequence>
<dbReference type="CDD" id="cd00082">
    <property type="entry name" value="HisKA"/>
    <property type="match status" value="1"/>
</dbReference>
<name>A0A5R9G3J0_9BACL</name>
<evidence type="ECO:0000259" key="12">
    <source>
        <dbReference type="PROSITE" id="PS50113"/>
    </source>
</evidence>
<dbReference type="InterPro" id="IPR004358">
    <property type="entry name" value="Sig_transdc_His_kin-like_C"/>
</dbReference>
<proteinExistence type="predicted"/>
<dbReference type="PRINTS" id="PR00344">
    <property type="entry name" value="BCTRLSENSOR"/>
</dbReference>
<gene>
    <name evidence="13" type="ORF">FE782_24520</name>
</gene>
<comment type="caution">
    <text evidence="13">The sequence shown here is derived from an EMBL/GenBank/DDBJ whole genome shotgun (WGS) entry which is preliminary data.</text>
</comment>
<dbReference type="InterPro" id="IPR035965">
    <property type="entry name" value="PAS-like_dom_sf"/>
</dbReference>
<keyword evidence="6" id="KW-0418">Kinase</keyword>
<evidence type="ECO:0000256" key="5">
    <source>
        <dbReference type="ARBA" id="ARBA00022741"/>
    </source>
</evidence>
<dbReference type="InterPro" id="IPR003661">
    <property type="entry name" value="HisK_dim/P_dom"/>
</dbReference>
<keyword evidence="14" id="KW-1185">Reference proteome</keyword>
<dbReference type="InterPro" id="IPR000014">
    <property type="entry name" value="PAS"/>
</dbReference>
<reference evidence="13 14" key="1">
    <citation type="submission" date="2019-05" db="EMBL/GenBank/DDBJ databases">
        <authorList>
            <person name="Narsing Rao M.P."/>
            <person name="Li W.J."/>
        </authorList>
    </citation>
    <scope>NUCLEOTIDE SEQUENCE [LARGE SCALE GENOMIC DNA]</scope>
    <source>
        <strain evidence="13 14">SYSU_K30003</strain>
    </source>
</reference>
<dbReference type="Gene3D" id="1.10.287.130">
    <property type="match status" value="1"/>
</dbReference>
<dbReference type="SMART" id="SM00091">
    <property type="entry name" value="PAS"/>
    <property type="match status" value="4"/>
</dbReference>
<evidence type="ECO:0000259" key="11">
    <source>
        <dbReference type="PROSITE" id="PS50112"/>
    </source>
</evidence>
<dbReference type="PROSITE" id="PS50112">
    <property type="entry name" value="PAS"/>
    <property type="match status" value="3"/>
</dbReference>
<keyword evidence="5" id="KW-0547">Nucleotide-binding</keyword>
<keyword evidence="3" id="KW-0597">Phosphoprotein</keyword>
<dbReference type="SUPFAM" id="SSF55785">
    <property type="entry name" value="PYP-like sensor domain (PAS domain)"/>
    <property type="match status" value="4"/>
</dbReference>
<dbReference type="Gene3D" id="3.30.450.20">
    <property type="entry name" value="PAS domain"/>
    <property type="match status" value="4"/>
</dbReference>
<dbReference type="Pfam" id="PF08447">
    <property type="entry name" value="PAS_3"/>
    <property type="match status" value="2"/>
</dbReference>
<evidence type="ECO:0000256" key="7">
    <source>
        <dbReference type="ARBA" id="ARBA00022840"/>
    </source>
</evidence>
<evidence type="ECO:0000313" key="14">
    <source>
        <dbReference type="Proteomes" id="UP000309676"/>
    </source>
</evidence>
<dbReference type="InterPro" id="IPR000700">
    <property type="entry name" value="PAS-assoc_C"/>
</dbReference>